<dbReference type="InterPro" id="IPR040982">
    <property type="entry name" value="DNA_pol3_finger"/>
</dbReference>
<dbReference type="InterPro" id="IPR004805">
    <property type="entry name" value="DnaE2/DnaE/PolC"/>
</dbReference>
<dbReference type="InterPro" id="IPR011708">
    <property type="entry name" value="DNA_pol3_alpha_NTPase_dom"/>
</dbReference>
<comment type="similarity">
    <text evidence="7">Belongs to the DNA polymerase type-C family. PolC subfamily.</text>
</comment>
<dbReference type="CDD" id="cd04484">
    <property type="entry name" value="polC_OBF"/>
    <property type="match status" value="1"/>
</dbReference>
<dbReference type="SMART" id="SM00481">
    <property type="entry name" value="POLIIIAc"/>
    <property type="match status" value="1"/>
</dbReference>
<dbReference type="Pfam" id="PF17657">
    <property type="entry name" value="DNA_pol3_finger"/>
    <property type="match status" value="1"/>
</dbReference>
<keyword evidence="1 7" id="KW-0808">Transferase</keyword>
<keyword evidence="11" id="KW-1185">Reference proteome</keyword>
<comment type="function">
    <text evidence="7">Required for replicative DNA synthesis. This DNA polymerase also exhibits 3' to 5' exonuclease activity.</text>
</comment>
<keyword evidence="7" id="KW-0540">Nuclease</keyword>
<evidence type="ECO:0000256" key="6">
    <source>
        <dbReference type="ARBA" id="ARBA00049244"/>
    </source>
</evidence>
<dbReference type="HAMAP" id="MF_00356">
    <property type="entry name" value="DNApol_PolC"/>
    <property type="match status" value="1"/>
</dbReference>
<gene>
    <name evidence="7" type="primary">polC</name>
    <name evidence="10" type="ORF">SAMN05216508_1215</name>
</gene>
<dbReference type="CDD" id="cd07435">
    <property type="entry name" value="PHP_PolIIIA_POLC"/>
    <property type="match status" value="1"/>
</dbReference>
<dbReference type="Pfam" id="PF14579">
    <property type="entry name" value="HHH_6"/>
    <property type="match status" value="1"/>
</dbReference>
<evidence type="ECO:0000259" key="9">
    <source>
        <dbReference type="SMART" id="SM00481"/>
    </source>
</evidence>
<evidence type="ECO:0000256" key="5">
    <source>
        <dbReference type="ARBA" id="ARBA00022932"/>
    </source>
</evidence>
<dbReference type="STRING" id="155865.SAMN05216515_1225"/>
<evidence type="ECO:0000256" key="8">
    <source>
        <dbReference type="SAM" id="MobiDB-lite"/>
    </source>
</evidence>
<evidence type="ECO:0000256" key="4">
    <source>
        <dbReference type="ARBA" id="ARBA00022839"/>
    </source>
</evidence>
<dbReference type="Gene3D" id="1.10.150.870">
    <property type="match status" value="1"/>
</dbReference>
<evidence type="ECO:0000313" key="10">
    <source>
        <dbReference type="EMBL" id="SFU62399.1"/>
    </source>
</evidence>
<dbReference type="GO" id="GO:0008408">
    <property type="term" value="F:3'-5' exonuclease activity"/>
    <property type="evidence" value="ECO:0007669"/>
    <property type="project" value="UniProtKB-UniRule"/>
</dbReference>
<evidence type="ECO:0000256" key="3">
    <source>
        <dbReference type="ARBA" id="ARBA00022705"/>
    </source>
</evidence>
<comment type="catalytic activity">
    <reaction evidence="6 7">
        <text>DNA(n) + a 2'-deoxyribonucleoside 5'-triphosphate = DNA(n+1) + diphosphate</text>
        <dbReference type="Rhea" id="RHEA:22508"/>
        <dbReference type="Rhea" id="RHEA-COMP:17339"/>
        <dbReference type="Rhea" id="RHEA-COMP:17340"/>
        <dbReference type="ChEBI" id="CHEBI:33019"/>
        <dbReference type="ChEBI" id="CHEBI:61560"/>
        <dbReference type="ChEBI" id="CHEBI:173112"/>
        <dbReference type="EC" id="2.7.7.7"/>
    </reaction>
</comment>
<dbReference type="Proteomes" id="UP000198817">
    <property type="component" value="Unassembled WGS sequence"/>
</dbReference>
<comment type="subcellular location">
    <subcellularLocation>
        <location evidence="7">Cytoplasm</location>
    </subcellularLocation>
</comment>
<dbReference type="Gene3D" id="3.30.1900.20">
    <property type="match status" value="2"/>
</dbReference>
<feature type="domain" description="Polymerase/histidinol phosphatase N-terminal" evidence="9">
    <location>
        <begin position="386"/>
        <end position="458"/>
    </location>
</feature>
<dbReference type="GO" id="GO:0003677">
    <property type="term" value="F:DNA binding"/>
    <property type="evidence" value="ECO:0007669"/>
    <property type="project" value="UniProtKB-UniRule"/>
</dbReference>
<proteinExistence type="inferred from homology"/>
<dbReference type="InterPro" id="IPR029460">
    <property type="entry name" value="DNAPol_HHH"/>
</dbReference>
<keyword evidence="2 7" id="KW-0548">Nucleotidyltransferase</keyword>
<dbReference type="NCBIfam" id="TIGR01405">
    <property type="entry name" value="polC_Gram_pos"/>
    <property type="match status" value="1"/>
</dbReference>
<dbReference type="SUPFAM" id="SSF89550">
    <property type="entry name" value="PHP domain-like"/>
    <property type="match status" value="1"/>
</dbReference>
<name>A0A1I7HP74_9FIRM</name>
<dbReference type="GO" id="GO:0005737">
    <property type="term" value="C:cytoplasm"/>
    <property type="evidence" value="ECO:0007669"/>
    <property type="project" value="UniProtKB-SubCell"/>
</dbReference>
<dbReference type="InterPro" id="IPR044923">
    <property type="entry name" value="PolC_middle_finger_sf"/>
</dbReference>
<feature type="region of interest" description="Disordered" evidence="8">
    <location>
        <begin position="246"/>
        <end position="266"/>
    </location>
</feature>
<keyword evidence="5 7" id="KW-0239">DNA-directed DNA polymerase</keyword>
<dbReference type="Gene3D" id="3.20.20.140">
    <property type="entry name" value="Metal-dependent hydrolases"/>
    <property type="match status" value="1"/>
</dbReference>
<reference evidence="10 11" key="1">
    <citation type="submission" date="2016-10" db="EMBL/GenBank/DDBJ databases">
        <authorList>
            <person name="de Groot N.N."/>
        </authorList>
    </citation>
    <scope>NUCLEOTIDE SEQUENCE [LARGE SCALE GENOMIC DNA]</scope>
    <source>
        <strain evidence="10 11">KHGC13</strain>
    </source>
</reference>
<dbReference type="InterPro" id="IPR003141">
    <property type="entry name" value="Pol/His_phosphatase_N"/>
</dbReference>
<sequence length="1302" mass="147159">MNRLIRENVNWKRLDALEHSAYECVIQDAYIARETGFLHVVLGLNFIVPWEDERHLKQAVVNAMEGLPGAKIEYRYDREHMALSEEDIIRLYLPRLLALSSSSLRNAVNPEEVSIREDEVILKSFSELATGRLNREMAPELSAGLNRELGIRARVRFCFDEECRPEPEKEVIESYAAEDSPTAGLRYEDPVAPGAPWGDAPAEEAPTADQLLEAMGGMPAPEEEGQNITEAPFDLAAEVRRPKTVRRKAKSKALRPGSEVGNPDLQPVFGRRINGVSTPLKMVNSESGHVIVEGIIFHIETKPIKNNKVILTILITDKKGSTCLKSFMKNEKWETVGEKIHEGDYIVAEGDAEFDKFERAVDVMVRSIWKGTVPKRQDHWKDGKRVELHCHTKMSAMDGLNEPDQIVKMAAAWGQPGVAITDHGVVQSFPDAANTAEKLAKKGTNIKVLYGMEGYVFDDRDCIREDGSIEYKKKPTNHIILLVRTQEGMKNLYKLVSISHLQYFYKRPRLPKSVLARYREGLIIGSACEAGEVYRAIERGDSPEELEELASFYDYLEIQPRINNRFLVEKGVYTEEQLLENNRKIVELGEKLGKPVVATTDAHYSEPDAAIYRNILLYGMGFKDAENGQGLYLRTTDEMMEEFAYLGEEKAREVVIENTNRIMDMVDEGIRPVPKEKCPPKIDGAEEELENECYRRAKELYGDPLPPEIEERLKTELTAIISNGYAVMYVSAQRLVAKSNADGYLVGSRGSVGSSFAATMAGITEVNPLPPHYVCPKCKHLEWGDPQQYDNGIDMPPKACPDCGTMMKRDGFGIPFATFLGFKGNKEPDIDLNFAGEYQPRAHKYVGVIFGQENVFKAGTVGTIAEKTAYGYVRRFFEETGRPANKYEIDRLTAGCTGVKRTTGQHPGGIIIVPRDHEIYEFCPVQHPANDTTTDIVTTHFDYHKIDQNLLKLDILGHNVPSMIRQLQDMTGIDPMEADLTDEETLSIFNGIEALKIKDPDYRFRHGTFGIPEFGTSFVRQMLDDVKPSRFEDLIRMSGFSHGTDVWLNNAQDYIREGVATMREVISTRDDIMNFCMLHGIENETSFRIMEETRKKNLVLTEEHKQEMRDHGIPQWYIDSCAKIKYMFPRAHAVAYVMMSFRMAWYKVHYPVDFYATFFTSALEDFDADTILKGKEAILQAMDNVKAKGNEATAKEKSNVTIYELAYEMYCRGYEFLPAKLGASEATRFWKKDGKVLLPFAAYDGVGAVAARDLVRAYEEKPFDTVEDCANRARLGKGVIDTLRSHGVFEGLPETDQICWAI</sequence>
<organism evidence="10 11">
    <name type="scientific">Eubacterium pyruvativorans</name>
    <dbReference type="NCBI Taxonomy" id="155865"/>
    <lineage>
        <taxon>Bacteria</taxon>
        <taxon>Bacillati</taxon>
        <taxon>Bacillota</taxon>
        <taxon>Clostridia</taxon>
        <taxon>Eubacteriales</taxon>
        <taxon>Eubacteriaceae</taxon>
        <taxon>Eubacterium</taxon>
    </lineage>
</organism>
<dbReference type="Pfam" id="PF02811">
    <property type="entry name" value="PHP"/>
    <property type="match status" value="1"/>
</dbReference>
<keyword evidence="4 7" id="KW-0269">Exonuclease</keyword>
<dbReference type="PANTHER" id="PTHR32294">
    <property type="entry name" value="DNA POLYMERASE III SUBUNIT ALPHA"/>
    <property type="match status" value="1"/>
</dbReference>
<keyword evidence="3 7" id="KW-0235">DNA replication</keyword>
<evidence type="ECO:0000256" key="1">
    <source>
        <dbReference type="ARBA" id="ARBA00022679"/>
    </source>
</evidence>
<dbReference type="Gene3D" id="6.10.140.1510">
    <property type="match status" value="1"/>
</dbReference>
<keyword evidence="7" id="KW-0963">Cytoplasm</keyword>
<keyword evidence="7" id="KW-0378">Hydrolase</keyword>
<dbReference type="GO" id="GO:0006261">
    <property type="term" value="P:DNA-templated DNA replication"/>
    <property type="evidence" value="ECO:0007669"/>
    <property type="project" value="UniProtKB-UniRule"/>
</dbReference>
<dbReference type="GO" id="GO:0003887">
    <property type="term" value="F:DNA-directed DNA polymerase activity"/>
    <property type="evidence" value="ECO:0007669"/>
    <property type="project" value="UniProtKB-UniRule"/>
</dbReference>
<dbReference type="InterPro" id="IPR016195">
    <property type="entry name" value="Pol/histidinol_Pase-like"/>
</dbReference>
<dbReference type="InterPro" id="IPR006308">
    <property type="entry name" value="Pol_III_a_PolC-type_gram_pos"/>
</dbReference>
<dbReference type="PANTHER" id="PTHR32294:SF5">
    <property type="entry name" value="DNA POLYMERASE III POLC-TYPE"/>
    <property type="match status" value="1"/>
</dbReference>
<accession>A0A1I7HP74</accession>
<evidence type="ECO:0000256" key="7">
    <source>
        <dbReference type="HAMAP-Rule" id="MF_00356"/>
    </source>
</evidence>
<evidence type="ECO:0000313" key="11">
    <source>
        <dbReference type="Proteomes" id="UP000198817"/>
    </source>
</evidence>
<dbReference type="InterPro" id="IPR012340">
    <property type="entry name" value="NA-bd_OB-fold"/>
</dbReference>
<dbReference type="RefSeq" id="WP_242935114.1">
    <property type="nucleotide sequence ID" value="NZ_FOWF01000022.1"/>
</dbReference>
<dbReference type="NCBIfam" id="NF001688">
    <property type="entry name" value="PRK00448.1"/>
    <property type="match status" value="1"/>
</dbReference>
<dbReference type="Pfam" id="PF07733">
    <property type="entry name" value="DNA_pol3_alpha"/>
    <property type="match status" value="2"/>
</dbReference>
<dbReference type="Gene3D" id="2.40.50.140">
    <property type="entry name" value="Nucleic acid-binding proteins"/>
    <property type="match status" value="1"/>
</dbReference>
<dbReference type="EMBL" id="FPBT01000021">
    <property type="protein sequence ID" value="SFU62399.1"/>
    <property type="molecule type" value="Genomic_DNA"/>
</dbReference>
<dbReference type="Gene3D" id="1.10.150.700">
    <property type="entry name" value="PolC, middle finger domain"/>
    <property type="match status" value="1"/>
</dbReference>
<evidence type="ECO:0000256" key="2">
    <source>
        <dbReference type="ARBA" id="ARBA00022695"/>
    </source>
</evidence>
<protein>
    <recommendedName>
        <fullName evidence="7">DNA polymerase III PolC-type</fullName>
        <shortName evidence="7">PolIII</shortName>
        <ecNumber evidence="7">2.7.7.7</ecNumber>
    </recommendedName>
</protein>
<dbReference type="InterPro" id="IPR004013">
    <property type="entry name" value="PHP_dom"/>
</dbReference>
<dbReference type="EC" id="2.7.7.7" evidence="7"/>